<dbReference type="Gene3D" id="2.40.128.130">
    <property type="entry name" value="Autotransporter beta-domain"/>
    <property type="match status" value="1"/>
</dbReference>
<dbReference type="Gene3D" id="2.60.40.10">
    <property type="entry name" value="Immunoglobulins"/>
    <property type="match status" value="1"/>
</dbReference>
<evidence type="ECO:0000259" key="3">
    <source>
        <dbReference type="SMART" id="SM00869"/>
    </source>
</evidence>
<dbReference type="SMART" id="SM00635">
    <property type="entry name" value="BID_2"/>
    <property type="match status" value="1"/>
</dbReference>
<gene>
    <name evidence="4" type="ORF">F4162_04285</name>
</gene>
<dbReference type="Pfam" id="PF00188">
    <property type="entry name" value="CAP"/>
    <property type="match status" value="1"/>
</dbReference>
<reference evidence="4" key="1">
    <citation type="submission" date="2019-09" db="EMBL/GenBank/DDBJ databases">
        <title>Characterisation of the sponge microbiome using genome-centric metagenomics.</title>
        <authorList>
            <person name="Engelberts J.P."/>
            <person name="Robbins S.J."/>
            <person name="De Goeij J.M."/>
            <person name="Aranda M."/>
            <person name="Bell S.C."/>
            <person name="Webster N.S."/>
        </authorList>
    </citation>
    <scope>NUCLEOTIDE SEQUENCE</scope>
    <source>
        <strain evidence="4">SB0676_bin_10</strain>
    </source>
</reference>
<organism evidence="4">
    <name type="scientific">Synechococcus sp. SB0676_bin_10</name>
    <dbReference type="NCBI Taxonomy" id="2604869"/>
    <lineage>
        <taxon>Bacteria</taxon>
        <taxon>Bacillati</taxon>
        <taxon>Cyanobacteriota</taxon>
        <taxon>Cyanophyceae</taxon>
        <taxon>Synechococcales</taxon>
        <taxon>Synechococcaceae</taxon>
        <taxon>Synechococcus</taxon>
    </lineage>
</organism>
<dbReference type="InterPro" id="IPR003343">
    <property type="entry name" value="Big_2"/>
</dbReference>
<feature type="domain" description="BIG2" evidence="2">
    <location>
        <begin position="237"/>
        <end position="317"/>
    </location>
</feature>
<dbReference type="CDD" id="cd05379">
    <property type="entry name" value="CAP_bacterial"/>
    <property type="match status" value="1"/>
</dbReference>
<dbReference type="SMART" id="SM00869">
    <property type="entry name" value="Autotransporter"/>
    <property type="match status" value="1"/>
</dbReference>
<dbReference type="InterPro" id="IPR036709">
    <property type="entry name" value="Autotransporte_beta_dom_sf"/>
</dbReference>
<evidence type="ECO:0000313" key="4">
    <source>
        <dbReference type="EMBL" id="MYG38215.1"/>
    </source>
</evidence>
<feature type="region of interest" description="Disordered" evidence="1">
    <location>
        <begin position="1"/>
        <end position="51"/>
    </location>
</feature>
<dbReference type="SUPFAM" id="SSF55797">
    <property type="entry name" value="PR-1-like"/>
    <property type="match status" value="1"/>
</dbReference>
<evidence type="ECO:0000256" key="1">
    <source>
        <dbReference type="SAM" id="MobiDB-lite"/>
    </source>
</evidence>
<dbReference type="Pfam" id="PF02368">
    <property type="entry name" value="Big_2"/>
    <property type="match status" value="1"/>
</dbReference>
<dbReference type="SUPFAM" id="SSF49313">
    <property type="entry name" value="Cadherin-like"/>
    <property type="match status" value="1"/>
</dbReference>
<proteinExistence type="predicted"/>
<dbReference type="InterPro" id="IPR014044">
    <property type="entry name" value="CAP_dom"/>
</dbReference>
<dbReference type="InterPro" id="IPR005546">
    <property type="entry name" value="Autotransporte_beta"/>
</dbReference>
<dbReference type="EMBL" id="VYDO01000138">
    <property type="protein sequence ID" value="MYG38215.1"/>
    <property type="molecule type" value="Genomic_DNA"/>
</dbReference>
<feature type="region of interest" description="Disordered" evidence="1">
    <location>
        <begin position="605"/>
        <end position="641"/>
    </location>
</feature>
<dbReference type="PANTHER" id="PTHR31157:SF1">
    <property type="entry name" value="SCP DOMAIN-CONTAINING PROTEIN"/>
    <property type="match status" value="1"/>
</dbReference>
<accession>A0A6B1F923</accession>
<feature type="compositionally biased region" description="Basic residues" evidence="1">
    <location>
        <begin position="1"/>
        <end position="10"/>
    </location>
</feature>
<dbReference type="Gene3D" id="3.40.33.10">
    <property type="entry name" value="CAP"/>
    <property type="match status" value="1"/>
</dbReference>
<dbReference type="InterPro" id="IPR015919">
    <property type="entry name" value="Cadherin-like_sf"/>
</dbReference>
<dbReference type="SUPFAM" id="SSF103515">
    <property type="entry name" value="Autotransporter"/>
    <property type="match status" value="1"/>
</dbReference>
<dbReference type="InterPro" id="IPR035940">
    <property type="entry name" value="CAP_sf"/>
</dbReference>
<feature type="domain" description="Autotransporter" evidence="3">
    <location>
        <begin position="706"/>
        <end position="1058"/>
    </location>
</feature>
<dbReference type="InterPro" id="IPR013783">
    <property type="entry name" value="Ig-like_fold"/>
</dbReference>
<dbReference type="GO" id="GO:0005509">
    <property type="term" value="F:calcium ion binding"/>
    <property type="evidence" value="ECO:0007669"/>
    <property type="project" value="InterPro"/>
</dbReference>
<sequence length="1069" mass="113942">MSLQPHHQHRLISADSTSQKQFNTTPPAAPPQSDGIAPSPCRHGHEPQVSFRHKRQLLSKADPDASSLTPLLSKWSAAASLAALAILSSGGVGTPSLAHHNENNIETLIIDLTNAERRAAGLKPLIHDPALSNIARYHSQNMSRTGIYAHEIDGKGPQDRAVEAGYTCSFAPDSSYGISENIHNRSSVISSAQDFVRDWMNSPGHRANILDDKNDIIGVGVFHGYATQNFALCNRLPTATGSIPDQDLTIDGSVTVDLSSYFTDPDDDNLTYTASSSDPGKATVSVSGSTLTITGVAEEAATIMVSASDGKDDGSASNSFTVTVKKVGLEISERTIRIDDPLNQVDFAALLKQVSAVATGQIFKDKAKEETSRVERLIDGVEQVVETIEFVLDSASLASAATDLLASGQVRTLLQNELDGIIGTEEYTVQLSAKPEESVTVSIASDEPAAFVITPQTLTFTPDNYNSPQTVRVRPAFTVANYVDGTVPDLSTLSHTVSSGIAAAEVRIGVIGSQPIRDRLNSALVEVLEGIDVFTLFCVATPQTCTVFNLGQRIGNLINELIEDTVVRDALDNVAEALGTAHGTVKTIYQQGGMAALVEHVSEQFSSSGSDPAPSVASQPRAAVQSRIGARPSAGTGGGSDLSLLDQVVERSADFLVTHHQELNAGHFEAHHALALLGTDFNLPLSSLGIAQQDGATDDTTSAARNFALWGSVDYSQFGDRADNFSTDGRNWTFTVGVDGHLKPDLLAGVALSRSTARSDYDYFGSAMGGDYDVDLTVISPYLNWSASDSLGLWASVGYGKGSSRFSLNTIGDLELSAIEELDQAATRQERDSDFFSFAAGLRWDAFHSDATQLALKLAGSTTSFLATESQQGRLAAEVSREFPFTSGVLSSSLDLALLLDSDNPSAMEVVGGLDWAAANDRFTASTAARSLLFSGDRYEWGLGAALNYQAGVRPGEGLSLSLTPSFGVTDPDLTDLDILSTPEETDLAFHQWQPSARFNAQLGYGIPTGKALLTPYTQLNMTHHSTVYGAGLRYALDDSLDLDLSASHRQRPSGSNDNRLFLRLRTDL</sequence>
<dbReference type="PANTHER" id="PTHR31157">
    <property type="entry name" value="SCP DOMAIN-CONTAINING PROTEIN"/>
    <property type="match status" value="1"/>
</dbReference>
<dbReference type="Pfam" id="PF03797">
    <property type="entry name" value="Autotransporter"/>
    <property type="match status" value="1"/>
</dbReference>
<feature type="compositionally biased region" description="Polar residues" evidence="1">
    <location>
        <begin position="14"/>
        <end position="26"/>
    </location>
</feature>
<protein>
    <submittedName>
        <fullName evidence="4">Autotransporter domain-containing protein</fullName>
    </submittedName>
</protein>
<comment type="caution">
    <text evidence="4">The sequence shown here is derived from an EMBL/GenBank/DDBJ whole genome shotgun (WGS) entry which is preliminary data.</text>
</comment>
<dbReference type="GO" id="GO:0016020">
    <property type="term" value="C:membrane"/>
    <property type="evidence" value="ECO:0007669"/>
    <property type="project" value="InterPro"/>
</dbReference>
<evidence type="ECO:0000259" key="2">
    <source>
        <dbReference type="SMART" id="SM00635"/>
    </source>
</evidence>
<name>A0A6B1F923_9SYNE</name>
<dbReference type="AlphaFoldDB" id="A0A6B1F923"/>